<gene>
    <name evidence="1" type="ordered locus">BDP_0762</name>
</gene>
<dbReference type="EMBL" id="CP001750">
    <property type="protein sequence ID" value="ADB09424.1"/>
    <property type="molecule type" value="Genomic_DNA"/>
</dbReference>
<evidence type="ECO:0000313" key="2">
    <source>
        <dbReference type="Proteomes" id="UP000008693"/>
    </source>
</evidence>
<name>D2Q9D8_BIFDB</name>
<organism evidence="1 2">
    <name type="scientific">Bifidobacterium dentium (strain ATCC 27534 / DSM 20436 / JCM 1195 / Bd1)</name>
    <dbReference type="NCBI Taxonomy" id="401473"/>
    <lineage>
        <taxon>Bacteria</taxon>
        <taxon>Bacillati</taxon>
        <taxon>Actinomycetota</taxon>
        <taxon>Actinomycetes</taxon>
        <taxon>Bifidobacteriales</taxon>
        <taxon>Bifidobacteriaceae</taxon>
        <taxon>Bifidobacterium</taxon>
    </lineage>
</organism>
<protein>
    <submittedName>
        <fullName evidence="1">Uncharacterized protein</fullName>
    </submittedName>
</protein>
<accession>D2Q9D8</accession>
<keyword evidence="2" id="KW-1185">Reference proteome</keyword>
<reference evidence="1 2" key="1">
    <citation type="journal article" date="2009" name="PLoS Genet.">
        <title>The Bifidobacterium dentium Bd1 genome sequence reflects its genetic adaptation to the human oral cavity.</title>
        <authorList>
            <person name="Ventura M."/>
            <person name="Turroni F."/>
            <person name="Zomer A."/>
            <person name="Foroni E."/>
            <person name="Giubellini V."/>
            <person name="Bottacini F."/>
            <person name="Canchaya C."/>
            <person name="Claesson M.J."/>
            <person name="He F."/>
            <person name="Mantzourani M."/>
            <person name="Mulas L."/>
            <person name="Ferrarini A."/>
            <person name="Gao B."/>
            <person name="Delledonne M."/>
            <person name="Henrissat B."/>
            <person name="Coutinho P."/>
            <person name="Oggioni M."/>
            <person name="Gupta R.S."/>
            <person name="Zhang Z."/>
            <person name="Beighton D."/>
            <person name="Fitzgerald G.F."/>
            <person name="O'Toole P.W."/>
            <person name="van Sinderen D."/>
        </authorList>
    </citation>
    <scope>NUCLEOTIDE SEQUENCE [LARGE SCALE GENOMIC DNA]</scope>
    <source>
        <strain evidence="2">ATCC 27534 / DSM 20436 / JCM 1195 / Bd1</strain>
    </source>
</reference>
<proteinExistence type="predicted"/>
<evidence type="ECO:0000313" key="1">
    <source>
        <dbReference type="EMBL" id="ADB09424.1"/>
    </source>
</evidence>
<dbReference type="KEGG" id="bde:BDP_0762"/>
<sequence length="20" mass="2265">MPDALYASDVFMVSLNTYAR</sequence>
<dbReference type="Proteomes" id="UP000008693">
    <property type="component" value="Chromosome"/>
</dbReference>
<dbReference type="AlphaFoldDB" id="D2Q9D8"/>
<dbReference type="HOGENOM" id="CLU_3428108_0_0_11"/>